<sequence>MHKTEELSNLKFSYFHMPEGSSPVCENENSTIREIFKNDVNFLPAAQFLEMMNFIVNPIDALYSVHKFLLSINKGALMHRLSGTEASFNDLQELLSFDDLFILMLGVLLSADIPEFASITNFIRVYSPTFCLSNSFDYAQAGIESLLVHIESLDIEGFVNKSMAKPE</sequence>
<evidence type="ECO:0000313" key="1">
    <source>
        <dbReference type="EMBL" id="OHS92823.1"/>
    </source>
</evidence>
<accession>A0A1J4J3T7</accession>
<keyword evidence="2" id="KW-1185">Reference proteome</keyword>
<dbReference type="GeneID" id="94848152"/>
<organism evidence="1 2">
    <name type="scientific">Tritrichomonas foetus</name>
    <dbReference type="NCBI Taxonomy" id="1144522"/>
    <lineage>
        <taxon>Eukaryota</taxon>
        <taxon>Metamonada</taxon>
        <taxon>Parabasalia</taxon>
        <taxon>Tritrichomonadida</taxon>
        <taxon>Tritrichomonadidae</taxon>
        <taxon>Tritrichomonas</taxon>
    </lineage>
</organism>
<dbReference type="EMBL" id="MLAK01001464">
    <property type="protein sequence ID" value="OHS92823.1"/>
    <property type="molecule type" value="Genomic_DNA"/>
</dbReference>
<dbReference type="SUPFAM" id="SSF109993">
    <property type="entry name" value="VPS9 domain"/>
    <property type="match status" value="1"/>
</dbReference>
<proteinExistence type="predicted"/>
<protein>
    <recommendedName>
        <fullName evidence="3">VPS9 domain-containing protein</fullName>
    </recommendedName>
</protein>
<name>A0A1J4J3T7_9EUKA</name>
<dbReference type="AlphaFoldDB" id="A0A1J4J3T7"/>
<dbReference type="RefSeq" id="XP_068345960.1">
    <property type="nucleotide sequence ID" value="XM_068513448.1"/>
</dbReference>
<dbReference type="Gene3D" id="1.20.1050.80">
    <property type="entry name" value="VPS9 domain"/>
    <property type="match status" value="1"/>
</dbReference>
<gene>
    <name evidence="1" type="ORF">TRFO_40866</name>
</gene>
<evidence type="ECO:0008006" key="3">
    <source>
        <dbReference type="Google" id="ProtNLM"/>
    </source>
</evidence>
<dbReference type="VEuPathDB" id="TrichDB:TRFO_40866"/>
<dbReference type="InterPro" id="IPR037191">
    <property type="entry name" value="VPS9_dom_sf"/>
</dbReference>
<evidence type="ECO:0000313" key="2">
    <source>
        <dbReference type="Proteomes" id="UP000179807"/>
    </source>
</evidence>
<reference evidence="1" key="1">
    <citation type="submission" date="2016-10" db="EMBL/GenBank/DDBJ databases">
        <authorList>
            <person name="Benchimol M."/>
            <person name="Almeida L.G."/>
            <person name="Vasconcelos A.T."/>
            <person name="Perreira-Neves A."/>
            <person name="Rosa I.A."/>
            <person name="Tasca T."/>
            <person name="Bogo M.R."/>
            <person name="de Souza W."/>
        </authorList>
    </citation>
    <scope>NUCLEOTIDE SEQUENCE [LARGE SCALE GENOMIC DNA]</scope>
    <source>
        <strain evidence="1">K</strain>
    </source>
</reference>
<dbReference type="Proteomes" id="UP000179807">
    <property type="component" value="Unassembled WGS sequence"/>
</dbReference>
<comment type="caution">
    <text evidence="1">The sequence shown here is derived from an EMBL/GenBank/DDBJ whole genome shotgun (WGS) entry which is preliminary data.</text>
</comment>